<dbReference type="EC" id="2.7.13.3" evidence="3"/>
<dbReference type="AlphaFoldDB" id="A0A8J7Z4L3"/>
<gene>
    <name evidence="12" type="ORF">GS601_12310</name>
</gene>
<dbReference type="PANTHER" id="PTHR43711:SF29">
    <property type="entry name" value="HISTIDINE KINASE"/>
    <property type="match status" value="1"/>
</dbReference>
<accession>A0A8J7Z4L3</accession>
<keyword evidence="10" id="KW-1133">Transmembrane helix</keyword>
<keyword evidence="10" id="KW-0472">Membrane</keyword>
<keyword evidence="5" id="KW-0808">Transferase</keyword>
<feature type="coiled-coil region" evidence="9">
    <location>
        <begin position="429"/>
        <end position="456"/>
    </location>
</feature>
<dbReference type="PROSITE" id="PS50109">
    <property type="entry name" value="HIS_KIN"/>
    <property type="match status" value="1"/>
</dbReference>
<evidence type="ECO:0000313" key="12">
    <source>
        <dbReference type="EMBL" id="NDJ18061.1"/>
    </source>
</evidence>
<dbReference type="InterPro" id="IPR036097">
    <property type="entry name" value="HisK_dim/P_sf"/>
</dbReference>
<dbReference type="EMBL" id="WVIE01000013">
    <property type="protein sequence ID" value="NDJ18061.1"/>
    <property type="molecule type" value="Genomic_DNA"/>
</dbReference>
<reference evidence="12" key="1">
    <citation type="submission" date="2019-12" db="EMBL/GenBank/DDBJ databases">
        <title>High-Quality draft genome sequences of three cyanobacteria isolated from the limestone walls of the Old Cathedral of Coimbra.</title>
        <authorList>
            <person name="Tiago I."/>
            <person name="Soares F."/>
            <person name="Portugal A."/>
        </authorList>
    </citation>
    <scope>NUCLEOTIDE SEQUENCE</scope>
    <source>
        <strain evidence="12">A</strain>
    </source>
</reference>
<keyword evidence="6" id="KW-0418">Kinase</keyword>
<organism evidence="12 13">
    <name type="scientific">Myxacorys almedinensis A</name>
    <dbReference type="NCBI Taxonomy" id="2690445"/>
    <lineage>
        <taxon>Bacteria</taxon>
        <taxon>Bacillati</taxon>
        <taxon>Cyanobacteriota</taxon>
        <taxon>Cyanophyceae</taxon>
        <taxon>Leptolyngbyales</taxon>
        <taxon>Leptolyngbyaceae</taxon>
        <taxon>Myxacorys</taxon>
        <taxon>Myxacorys almedinensis</taxon>
    </lineage>
</organism>
<dbReference type="RefSeq" id="WP_162423590.1">
    <property type="nucleotide sequence ID" value="NZ_WVIE01000013.1"/>
</dbReference>
<dbReference type="SMART" id="SM01080">
    <property type="entry name" value="CHASE2"/>
    <property type="match status" value="1"/>
</dbReference>
<name>A0A8J7Z4L3_9CYAN</name>
<evidence type="ECO:0000256" key="2">
    <source>
        <dbReference type="ARBA" id="ARBA00006402"/>
    </source>
</evidence>
<dbReference type="Pfam" id="PF05226">
    <property type="entry name" value="CHASE2"/>
    <property type="match status" value="1"/>
</dbReference>
<feature type="transmembrane region" description="Helical" evidence="10">
    <location>
        <begin position="331"/>
        <end position="348"/>
    </location>
</feature>
<keyword evidence="4" id="KW-0597">Phosphoprotein</keyword>
<dbReference type="PRINTS" id="PR00344">
    <property type="entry name" value="BCTRLSENSOR"/>
</dbReference>
<evidence type="ECO:0000259" key="11">
    <source>
        <dbReference type="PROSITE" id="PS50109"/>
    </source>
</evidence>
<evidence type="ECO:0000256" key="1">
    <source>
        <dbReference type="ARBA" id="ARBA00000085"/>
    </source>
</evidence>
<dbReference type="InterPro" id="IPR004358">
    <property type="entry name" value="Sig_transdc_His_kin-like_C"/>
</dbReference>
<dbReference type="InterPro" id="IPR007890">
    <property type="entry name" value="CHASE2"/>
</dbReference>
<feature type="domain" description="Histidine kinase" evidence="11">
    <location>
        <begin position="456"/>
        <end position="678"/>
    </location>
</feature>
<dbReference type="FunFam" id="3.30.565.10:FF:000010">
    <property type="entry name" value="Sensor histidine kinase RcsC"/>
    <property type="match status" value="1"/>
</dbReference>
<comment type="similarity">
    <text evidence="2">In the N-terminal section; belongs to the phytochrome family.</text>
</comment>
<dbReference type="SUPFAM" id="SSF55874">
    <property type="entry name" value="ATPase domain of HSP90 chaperone/DNA topoisomerase II/histidine kinase"/>
    <property type="match status" value="1"/>
</dbReference>
<feature type="transmembrane region" description="Helical" evidence="10">
    <location>
        <begin position="355"/>
        <end position="378"/>
    </location>
</feature>
<comment type="catalytic activity">
    <reaction evidence="1">
        <text>ATP + protein L-histidine = ADP + protein N-phospho-L-histidine.</text>
        <dbReference type="EC" id="2.7.13.3"/>
    </reaction>
</comment>
<evidence type="ECO:0000256" key="8">
    <source>
        <dbReference type="ARBA" id="ARBA00074306"/>
    </source>
</evidence>
<dbReference type="Proteomes" id="UP000646053">
    <property type="component" value="Unassembled WGS sequence"/>
</dbReference>
<protein>
    <recommendedName>
        <fullName evidence="8">Circadian input-output histidine kinase CikA</fullName>
        <ecNumber evidence="3">2.7.13.3</ecNumber>
    </recommendedName>
</protein>
<dbReference type="InterPro" id="IPR003661">
    <property type="entry name" value="HisK_dim/P_dom"/>
</dbReference>
<comment type="caution">
    <text evidence="12">The sequence shown here is derived from an EMBL/GenBank/DDBJ whole genome shotgun (WGS) entry which is preliminary data.</text>
</comment>
<evidence type="ECO:0000256" key="7">
    <source>
        <dbReference type="ARBA" id="ARBA00023012"/>
    </source>
</evidence>
<dbReference type="InterPro" id="IPR050736">
    <property type="entry name" value="Sensor_HK_Regulatory"/>
</dbReference>
<dbReference type="GO" id="GO:0000155">
    <property type="term" value="F:phosphorelay sensor kinase activity"/>
    <property type="evidence" value="ECO:0007669"/>
    <property type="project" value="InterPro"/>
</dbReference>
<dbReference type="CDD" id="cd16922">
    <property type="entry name" value="HATPase_EvgS-ArcB-TorS-like"/>
    <property type="match status" value="1"/>
</dbReference>
<keyword evidence="13" id="KW-1185">Reference proteome</keyword>
<dbReference type="SMART" id="SM00387">
    <property type="entry name" value="HATPase_c"/>
    <property type="match status" value="1"/>
</dbReference>
<dbReference type="Pfam" id="PF02518">
    <property type="entry name" value="HATPase_c"/>
    <property type="match status" value="1"/>
</dbReference>
<evidence type="ECO:0000256" key="4">
    <source>
        <dbReference type="ARBA" id="ARBA00022553"/>
    </source>
</evidence>
<evidence type="ECO:0000313" key="13">
    <source>
        <dbReference type="Proteomes" id="UP000646053"/>
    </source>
</evidence>
<keyword evidence="7" id="KW-0902">Two-component regulatory system</keyword>
<evidence type="ECO:0000256" key="9">
    <source>
        <dbReference type="SAM" id="Coils"/>
    </source>
</evidence>
<evidence type="ECO:0000256" key="5">
    <source>
        <dbReference type="ARBA" id="ARBA00022679"/>
    </source>
</evidence>
<dbReference type="CDD" id="cd00082">
    <property type="entry name" value="HisKA"/>
    <property type="match status" value="1"/>
</dbReference>
<dbReference type="Pfam" id="PF00512">
    <property type="entry name" value="HisKA"/>
    <property type="match status" value="1"/>
</dbReference>
<keyword evidence="9" id="KW-0175">Coiled coil</keyword>
<sequence>MWRRVGEKLVQWRGFGLSAIATSATTIALQMTGAFQLLELTTFDQWVRLRPTESIDHRVVLVTIDEQDIAQLGQSVVSDGTLARLLEKIKLHRPSVIGLDLYRDLPVEPGHQALLKVFATTPNLIGIEKVLSAPNDSAIAPPPILRDRDQVAASDLVPDIDGRIRRGLLSMRVPSSSKEPKTILTLGTRLALVYLELHQIKPRRIDAEGKRFQLGKTQLVALRAHEGGYVQADSGGYQILADVRRERLELSRISLTALLNDTIQPDLLAGRIVLVGATAASLGSRFYTSYTTNVQTRSSGVELHASLASQLVSAALDGKPILRGVAEPLEWGWIFVWSWVGTMLGGSLRSLRSAVVVIPLTGVGLIGSVYVLFLWGWWVTTASAIVALGGAGLASRGLLIWKQLQHSNQALGNYAKTLELKVQERTHELIQQNLILEKAKQEAESANRAKMAFLANMNHELRTPLSIIYSTSELIAYDKSLNPKHRERLSVIDGSVQHLLELINSVLELARLEAGAVSVEPEEVPIWTELEALQTMFRPQAVAKGLEFCCIYALDLPTIHTDKQKLRQVLMNLLSNAIKFTDQGRVTLRVFSRPKTYSDPSARLHFEVEDTGAGIAADELERLFQAFVQTESGRKSRQGTGLGLAICRQFVHLMGGEIEVQSKASVGTVFSFSLPLQPSELPL</sequence>
<dbReference type="PANTHER" id="PTHR43711">
    <property type="entry name" value="TWO-COMPONENT HISTIDINE KINASE"/>
    <property type="match status" value="1"/>
</dbReference>
<dbReference type="SUPFAM" id="SSF47384">
    <property type="entry name" value="Homodimeric domain of signal transducing histidine kinase"/>
    <property type="match status" value="1"/>
</dbReference>
<proteinExistence type="inferred from homology"/>
<dbReference type="InterPro" id="IPR003594">
    <property type="entry name" value="HATPase_dom"/>
</dbReference>
<evidence type="ECO:0000256" key="3">
    <source>
        <dbReference type="ARBA" id="ARBA00012438"/>
    </source>
</evidence>
<feature type="transmembrane region" description="Helical" evidence="10">
    <location>
        <begin position="384"/>
        <end position="401"/>
    </location>
</feature>
<dbReference type="Gene3D" id="1.10.287.130">
    <property type="match status" value="1"/>
</dbReference>
<evidence type="ECO:0000256" key="10">
    <source>
        <dbReference type="SAM" id="Phobius"/>
    </source>
</evidence>
<dbReference type="InterPro" id="IPR036890">
    <property type="entry name" value="HATPase_C_sf"/>
</dbReference>
<keyword evidence="10" id="KW-0812">Transmembrane</keyword>
<dbReference type="Gene3D" id="3.30.565.10">
    <property type="entry name" value="Histidine kinase-like ATPase, C-terminal domain"/>
    <property type="match status" value="1"/>
</dbReference>
<dbReference type="SMART" id="SM00388">
    <property type="entry name" value="HisKA"/>
    <property type="match status" value="1"/>
</dbReference>
<dbReference type="InterPro" id="IPR005467">
    <property type="entry name" value="His_kinase_dom"/>
</dbReference>
<evidence type="ECO:0000256" key="6">
    <source>
        <dbReference type="ARBA" id="ARBA00022777"/>
    </source>
</evidence>